<accession>A0A4U6QP59</accession>
<keyword evidence="5 6" id="KW-0472">Membrane</keyword>
<evidence type="ECO:0000256" key="6">
    <source>
        <dbReference type="SAM" id="Phobius"/>
    </source>
</evidence>
<dbReference type="SUPFAM" id="SSF144091">
    <property type="entry name" value="Rhomboid-like"/>
    <property type="match status" value="1"/>
</dbReference>
<feature type="transmembrane region" description="Helical" evidence="6">
    <location>
        <begin position="255"/>
        <end position="272"/>
    </location>
</feature>
<feature type="transmembrane region" description="Helical" evidence="6">
    <location>
        <begin position="217"/>
        <end position="235"/>
    </location>
</feature>
<evidence type="ECO:0000256" key="1">
    <source>
        <dbReference type="ARBA" id="ARBA00004651"/>
    </source>
</evidence>
<dbReference type="SUPFAM" id="SSF55729">
    <property type="entry name" value="Acyl-CoA N-acyltransferases (Nat)"/>
    <property type="match status" value="1"/>
</dbReference>
<dbReference type="GO" id="GO:0055091">
    <property type="term" value="P:phospholipid homeostasis"/>
    <property type="evidence" value="ECO:0007669"/>
    <property type="project" value="TreeGrafter"/>
</dbReference>
<reference evidence="8 9" key="1">
    <citation type="submission" date="2019-05" db="EMBL/GenBank/DDBJ databases">
        <title>Nakamurella sp. N5BH11, whole genome shotgun sequence.</title>
        <authorList>
            <person name="Tuo L."/>
        </authorList>
    </citation>
    <scope>NUCLEOTIDE SEQUENCE [LARGE SCALE GENOMIC DNA]</scope>
    <source>
        <strain evidence="8 9">N5BH11</strain>
    </source>
</reference>
<feature type="domain" description="Phosphatidylglycerol lysyltransferase C-terminal" evidence="7">
    <location>
        <begin position="365"/>
        <end position="661"/>
    </location>
</feature>
<dbReference type="Proteomes" id="UP000306985">
    <property type="component" value="Unassembled WGS sequence"/>
</dbReference>
<proteinExistence type="predicted"/>
<feature type="transmembrane region" description="Helical" evidence="6">
    <location>
        <begin position="138"/>
        <end position="156"/>
    </location>
</feature>
<evidence type="ECO:0000256" key="3">
    <source>
        <dbReference type="ARBA" id="ARBA00022692"/>
    </source>
</evidence>
<gene>
    <name evidence="8" type="ORF">FDO65_08535</name>
</gene>
<dbReference type="GO" id="GO:0005886">
    <property type="term" value="C:plasma membrane"/>
    <property type="evidence" value="ECO:0007669"/>
    <property type="project" value="UniProtKB-SubCell"/>
</dbReference>
<evidence type="ECO:0000313" key="8">
    <source>
        <dbReference type="EMBL" id="TKV62261.1"/>
    </source>
</evidence>
<evidence type="ECO:0000256" key="2">
    <source>
        <dbReference type="ARBA" id="ARBA00022475"/>
    </source>
</evidence>
<dbReference type="EMBL" id="SZZH01000001">
    <property type="protein sequence ID" value="TKV62261.1"/>
    <property type="molecule type" value="Genomic_DNA"/>
</dbReference>
<keyword evidence="3 6" id="KW-0812">Transmembrane</keyword>
<dbReference type="PANTHER" id="PTHR34697:SF2">
    <property type="entry name" value="PHOSPHATIDYLGLYCEROL LYSYLTRANSFERASE"/>
    <property type="match status" value="1"/>
</dbReference>
<comment type="subcellular location">
    <subcellularLocation>
        <location evidence="1">Cell membrane</location>
        <topology evidence="1">Multi-pass membrane protein</topology>
    </subcellularLocation>
</comment>
<evidence type="ECO:0000256" key="4">
    <source>
        <dbReference type="ARBA" id="ARBA00022989"/>
    </source>
</evidence>
<protein>
    <submittedName>
        <fullName evidence="8">DUF2156 domain-containing protein</fullName>
    </submittedName>
</protein>
<feature type="transmembrane region" description="Helical" evidence="6">
    <location>
        <begin position="187"/>
        <end position="205"/>
    </location>
</feature>
<evidence type="ECO:0000256" key="5">
    <source>
        <dbReference type="ARBA" id="ARBA00023136"/>
    </source>
</evidence>
<name>A0A4U6QP59_9ACTN</name>
<feature type="transmembrane region" description="Helical" evidence="6">
    <location>
        <begin position="163"/>
        <end position="181"/>
    </location>
</feature>
<keyword evidence="2" id="KW-1003">Cell membrane</keyword>
<keyword evidence="9" id="KW-1185">Reference proteome</keyword>
<feature type="transmembrane region" description="Helical" evidence="6">
    <location>
        <begin position="21"/>
        <end position="39"/>
    </location>
</feature>
<dbReference type="GO" id="GO:0016755">
    <property type="term" value="F:aminoacyltransferase activity"/>
    <property type="evidence" value="ECO:0007669"/>
    <property type="project" value="TreeGrafter"/>
</dbReference>
<dbReference type="AlphaFoldDB" id="A0A4U6QP59"/>
<dbReference type="InterPro" id="IPR035952">
    <property type="entry name" value="Rhomboid-like_sf"/>
</dbReference>
<evidence type="ECO:0000259" key="7">
    <source>
        <dbReference type="Pfam" id="PF09924"/>
    </source>
</evidence>
<dbReference type="OrthoDB" id="594838at2"/>
<dbReference type="Pfam" id="PF09924">
    <property type="entry name" value="LPG_synthase_C"/>
    <property type="match status" value="1"/>
</dbReference>
<dbReference type="Gene3D" id="1.20.1540.10">
    <property type="entry name" value="Rhomboid-like"/>
    <property type="match status" value="1"/>
</dbReference>
<feature type="transmembrane region" description="Helical" evidence="6">
    <location>
        <begin position="323"/>
        <end position="344"/>
    </location>
</feature>
<feature type="transmembrane region" description="Helical" evidence="6">
    <location>
        <begin position="59"/>
        <end position="87"/>
    </location>
</feature>
<feature type="transmembrane region" description="Helical" evidence="6">
    <location>
        <begin position="99"/>
        <end position="118"/>
    </location>
</feature>
<dbReference type="InterPro" id="IPR051211">
    <property type="entry name" value="PG_lysyltransferase"/>
</dbReference>
<evidence type="ECO:0000313" key="9">
    <source>
        <dbReference type="Proteomes" id="UP000306985"/>
    </source>
</evidence>
<feature type="transmembrane region" description="Helical" evidence="6">
    <location>
        <begin position="279"/>
        <end position="303"/>
    </location>
</feature>
<sequence length="698" mass="76765">MARTGATLARLARRVPFTATYVVITLALAIGFGTLWTPVDEKSFFPTVGYGLPALQDGNWLSLLWGCFFALNPIYYIFVVGFFAVLTGFAEWKLGTRRTALLCFGYQIVAVLVTALVFYVFRNSQWEWAATRATETDVGFSAGMLAVLGIASATVRPPWRLRLRIVIWTYVVFSIIFVGQMADAEHFVAVALSLPFSSRLAGPRALKARALPTRHEIRLIAMVALIVLAVANVLANFLPSHLTPFGMTDDDDWSWYYLLPYLVIALLIANGLRRGYRWAWWVAVVVASIPLLAVAAVFALLLFLEIVGALDDPDAQVDGIPELIAAAVIFGGYLAMLIAARSAFKVPRKSTRRQASGTSHPEMARQLLRQWGGSPLSWMTTWPENRHFITADGQSYLAFRKHAGVAVVLGDPIGPPGSTAPAIGEFLTMCEQASLIPYFFSCSRLTSDVTDGLGWQHVQVAEDNLIDLPPLEFKGKKWQDIRTALNKGAKEGITFRMVTLSDEPWAMVRQVEHLSQQWLGDKELPEMGFTLGGVTEALDPEVKVGLAVDADGKLHGVTSWMPVYAEGGDIAGWTLDLMRRADGGFRNAMEFLIASSCLHFKAQGAQFVSLSGAPLARSDGEEEHGSAIEKFLGTLGETLEPVYGFRSLHAFKAKFQPRLSPMLMTFRDEGDLPRIGIAITRAYLPTASLRDMLAVVKH</sequence>
<comment type="caution">
    <text evidence="8">The sequence shown here is derived from an EMBL/GenBank/DDBJ whole genome shotgun (WGS) entry which is preliminary data.</text>
</comment>
<dbReference type="InterPro" id="IPR024320">
    <property type="entry name" value="LPG_synthase_C"/>
</dbReference>
<dbReference type="InterPro" id="IPR016181">
    <property type="entry name" value="Acyl_CoA_acyltransferase"/>
</dbReference>
<keyword evidence="4 6" id="KW-1133">Transmembrane helix</keyword>
<organism evidence="8 9">
    <name type="scientific">Nakamurella flava</name>
    <dbReference type="NCBI Taxonomy" id="2576308"/>
    <lineage>
        <taxon>Bacteria</taxon>
        <taxon>Bacillati</taxon>
        <taxon>Actinomycetota</taxon>
        <taxon>Actinomycetes</taxon>
        <taxon>Nakamurellales</taxon>
        <taxon>Nakamurellaceae</taxon>
        <taxon>Nakamurella</taxon>
    </lineage>
</organism>
<dbReference type="PANTHER" id="PTHR34697">
    <property type="entry name" value="PHOSPHATIDYLGLYCEROL LYSYLTRANSFERASE"/>
    <property type="match status" value="1"/>
</dbReference>